<feature type="transmembrane region" description="Helical" evidence="6">
    <location>
        <begin position="352"/>
        <end position="373"/>
    </location>
</feature>
<accession>A0A3R7BQV0</accession>
<dbReference type="InterPro" id="IPR006694">
    <property type="entry name" value="Fatty_acid_hydroxylase"/>
</dbReference>
<dbReference type="GO" id="GO:0008610">
    <property type="term" value="P:lipid biosynthetic process"/>
    <property type="evidence" value="ECO:0007669"/>
    <property type="project" value="InterPro"/>
</dbReference>
<dbReference type="VEuPathDB" id="FungiDB:H257_13443"/>
<dbReference type="Proteomes" id="UP000285712">
    <property type="component" value="Unassembled WGS sequence"/>
</dbReference>
<evidence type="ECO:0000256" key="3">
    <source>
        <dbReference type="ARBA" id="ARBA00022989"/>
    </source>
</evidence>
<evidence type="ECO:0000256" key="2">
    <source>
        <dbReference type="ARBA" id="ARBA00022692"/>
    </source>
</evidence>
<dbReference type="GO" id="GO:0005506">
    <property type="term" value="F:iron ion binding"/>
    <property type="evidence" value="ECO:0007669"/>
    <property type="project" value="InterPro"/>
</dbReference>
<evidence type="ECO:0000313" key="9">
    <source>
        <dbReference type="Proteomes" id="UP000285712"/>
    </source>
</evidence>
<feature type="transmembrane region" description="Helical" evidence="6">
    <location>
        <begin position="422"/>
        <end position="444"/>
    </location>
</feature>
<keyword evidence="5" id="KW-0175">Coiled coil</keyword>
<keyword evidence="4 6" id="KW-0472">Membrane</keyword>
<dbReference type="PANTHER" id="PTHR11863">
    <property type="entry name" value="STEROL DESATURASE"/>
    <property type="match status" value="1"/>
</dbReference>
<sequence length="563" mass="64062">MDQPSCGNASSSPPHPFRSKVLEELTRSNDLRNDLTPHMCFQVLKALLPSTLVATMCDEMNQFIYKRPHDDNNRSNSGVHLLAHKDLYVGLLAHVEDKKQQLVDLRQKLAAKQHQNVELAVEIAMYQDKLEQHYAAFDEQAALNAIATLKHRRVLRLMKTIDEKQDRLLEQEKAIKAELDRLRMDDCAYRLNAKKLKENQQLLESMNTQQRPDMNAPSETDLKCQIKALQADIASKHPKLHDLSTQIFAVRFTRAGLESQLQAVEGKCEEIQAKVTAYQRSHTPRPNWDALRGDVEYTFQCHNLAGDANISTAALMKMQSSAHRVEYLAAAIELIGLSQDTASRLLSVHACAAFLVVFMGYIVFSSLLHVIFYRRGPVHVRSVHHGSLISFNLIMAAAYAMVSTELHVRGLSLMQFDAVWPSWLAITGQVVGAMLGANHVEYYWHRLLHSRFLYTRVHKVHHHYKHPHPFDDMYMHPVEGAAYFFILYGPPFVLPMHVLSFVLYMMVMGLFGVLDHSGVSFHLPYVYSSTDHATHHTKVNSNLGFPFPYWDLVHGTYDGDFGA</sequence>
<gene>
    <name evidence="8" type="ORF">DYB35_006988</name>
</gene>
<comment type="subcellular location">
    <subcellularLocation>
        <location evidence="1">Membrane</location>
    </subcellularLocation>
</comment>
<comment type="caution">
    <text evidence="8">The sequence shown here is derived from an EMBL/GenBank/DDBJ whole genome shotgun (WGS) entry which is preliminary data.</text>
</comment>
<dbReference type="EMBL" id="QUTG01001667">
    <property type="protein sequence ID" value="RHY99035.1"/>
    <property type="molecule type" value="Genomic_DNA"/>
</dbReference>
<keyword evidence="2 6" id="KW-0812">Transmembrane</keyword>
<feature type="coiled-coil region" evidence="5">
    <location>
        <begin position="92"/>
        <end position="122"/>
    </location>
</feature>
<feature type="transmembrane region" description="Helical" evidence="6">
    <location>
        <begin position="385"/>
        <end position="402"/>
    </location>
</feature>
<protein>
    <recommendedName>
        <fullName evidence="7">Fatty acid hydroxylase domain-containing protein</fullName>
    </recommendedName>
</protein>
<dbReference type="InterPro" id="IPR050307">
    <property type="entry name" value="Sterol_Desaturase_Related"/>
</dbReference>
<name>A0A3R7BQV0_APHAT</name>
<organism evidence="8 9">
    <name type="scientific">Aphanomyces astaci</name>
    <name type="common">Crayfish plague agent</name>
    <dbReference type="NCBI Taxonomy" id="112090"/>
    <lineage>
        <taxon>Eukaryota</taxon>
        <taxon>Sar</taxon>
        <taxon>Stramenopiles</taxon>
        <taxon>Oomycota</taxon>
        <taxon>Saprolegniomycetes</taxon>
        <taxon>Saprolegniales</taxon>
        <taxon>Verrucalvaceae</taxon>
        <taxon>Aphanomyces</taxon>
    </lineage>
</organism>
<dbReference type="Pfam" id="PF04116">
    <property type="entry name" value="FA_hydroxylase"/>
    <property type="match status" value="1"/>
</dbReference>
<dbReference type="GO" id="GO:0016491">
    <property type="term" value="F:oxidoreductase activity"/>
    <property type="evidence" value="ECO:0007669"/>
    <property type="project" value="InterPro"/>
</dbReference>
<dbReference type="VEuPathDB" id="FungiDB:H257_13445"/>
<evidence type="ECO:0000256" key="5">
    <source>
        <dbReference type="SAM" id="Coils"/>
    </source>
</evidence>
<evidence type="ECO:0000313" key="8">
    <source>
        <dbReference type="EMBL" id="RHY99035.1"/>
    </source>
</evidence>
<dbReference type="AlphaFoldDB" id="A0A3R7BQV0"/>
<feature type="domain" description="Fatty acid hydroxylase" evidence="7">
    <location>
        <begin position="431"/>
        <end position="556"/>
    </location>
</feature>
<feature type="transmembrane region" description="Helical" evidence="6">
    <location>
        <begin position="492"/>
        <end position="514"/>
    </location>
</feature>
<keyword evidence="3 6" id="KW-1133">Transmembrane helix</keyword>
<dbReference type="GO" id="GO:0016020">
    <property type="term" value="C:membrane"/>
    <property type="evidence" value="ECO:0007669"/>
    <property type="project" value="UniProtKB-SubCell"/>
</dbReference>
<evidence type="ECO:0000256" key="1">
    <source>
        <dbReference type="ARBA" id="ARBA00004370"/>
    </source>
</evidence>
<proteinExistence type="predicted"/>
<evidence type="ECO:0000256" key="6">
    <source>
        <dbReference type="SAM" id="Phobius"/>
    </source>
</evidence>
<reference evidence="8 9" key="1">
    <citation type="submission" date="2018-08" db="EMBL/GenBank/DDBJ databases">
        <title>Aphanomyces genome sequencing and annotation.</title>
        <authorList>
            <person name="Minardi D."/>
            <person name="Oidtmann B."/>
            <person name="Van Der Giezen M."/>
            <person name="Studholme D.J."/>
        </authorList>
    </citation>
    <scope>NUCLEOTIDE SEQUENCE [LARGE SCALE GENOMIC DNA]</scope>
    <source>
        <strain evidence="8 9">Sv</strain>
    </source>
</reference>
<evidence type="ECO:0000256" key="4">
    <source>
        <dbReference type="ARBA" id="ARBA00023136"/>
    </source>
</evidence>
<feature type="coiled-coil region" evidence="5">
    <location>
        <begin position="254"/>
        <end position="281"/>
    </location>
</feature>
<evidence type="ECO:0000259" key="7">
    <source>
        <dbReference type="Pfam" id="PF04116"/>
    </source>
</evidence>